<name>A0ABS2RGS9_9ACTN</name>
<evidence type="ECO:0000313" key="2">
    <source>
        <dbReference type="EMBL" id="MBM7797742.1"/>
    </source>
</evidence>
<gene>
    <name evidence="2" type="ORF">JOE57_000663</name>
</gene>
<dbReference type="Proteomes" id="UP000704762">
    <property type="component" value="Unassembled WGS sequence"/>
</dbReference>
<protein>
    <recommendedName>
        <fullName evidence="4">GntP family permease</fullName>
    </recommendedName>
</protein>
<evidence type="ECO:0008006" key="4">
    <source>
        <dbReference type="Google" id="ProtNLM"/>
    </source>
</evidence>
<accession>A0ABS2RGS9</accession>
<keyword evidence="3" id="KW-1185">Reference proteome</keyword>
<evidence type="ECO:0000256" key="1">
    <source>
        <dbReference type="SAM" id="Phobius"/>
    </source>
</evidence>
<keyword evidence="1" id="KW-1133">Transmembrane helix</keyword>
<reference evidence="2 3" key="1">
    <citation type="submission" date="2021-01" db="EMBL/GenBank/DDBJ databases">
        <title>Sequencing the genomes of 1000 actinobacteria strains.</title>
        <authorList>
            <person name="Klenk H.-P."/>
        </authorList>
    </citation>
    <scope>NUCLEOTIDE SEQUENCE [LARGE SCALE GENOMIC DNA]</scope>
    <source>
        <strain evidence="2 3">DSM 18662</strain>
    </source>
</reference>
<evidence type="ECO:0000313" key="3">
    <source>
        <dbReference type="Proteomes" id="UP000704762"/>
    </source>
</evidence>
<comment type="caution">
    <text evidence="2">The sequence shown here is derived from an EMBL/GenBank/DDBJ whole genome shotgun (WGS) entry which is preliminary data.</text>
</comment>
<sequence>MSVVGVAVILGVIVAVLVRMKVARLSVVIVCVLFGLVLGVTPIGDGLNQALASLGGWTSRQLRAL</sequence>
<dbReference type="RefSeq" id="WP_204916385.1">
    <property type="nucleotide sequence ID" value="NZ_BAAAQP010000011.1"/>
</dbReference>
<feature type="transmembrane region" description="Helical" evidence="1">
    <location>
        <begin position="25"/>
        <end position="44"/>
    </location>
</feature>
<keyword evidence="1" id="KW-0472">Membrane</keyword>
<dbReference type="EMBL" id="JAFBCF010000001">
    <property type="protein sequence ID" value="MBM7797742.1"/>
    <property type="molecule type" value="Genomic_DNA"/>
</dbReference>
<keyword evidence="1" id="KW-0812">Transmembrane</keyword>
<proteinExistence type="predicted"/>
<organism evidence="2 3">
    <name type="scientific">Microlunatus panaciterrae</name>
    <dbReference type="NCBI Taxonomy" id="400768"/>
    <lineage>
        <taxon>Bacteria</taxon>
        <taxon>Bacillati</taxon>
        <taxon>Actinomycetota</taxon>
        <taxon>Actinomycetes</taxon>
        <taxon>Propionibacteriales</taxon>
        <taxon>Propionibacteriaceae</taxon>
        <taxon>Microlunatus</taxon>
    </lineage>
</organism>